<dbReference type="Gene3D" id="3.40.50.720">
    <property type="entry name" value="NAD(P)-binding Rossmann-like Domain"/>
    <property type="match status" value="1"/>
</dbReference>
<dbReference type="GO" id="GO:0071524">
    <property type="term" value="P:pyrrolysine biosynthetic process"/>
    <property type="evidence" value="ECO:0007669"/>
    <property type="project" value="InterPro"/>
</dbReference>
<protein>
    <submittedName>
        <fullName evidence="6">3-methylornithine--L-lysine ligase PylC</fullName>
    </submittedName>
</protein>
<dbReference type="GO" id="GO:0005829">
    <property type="term" value="C:cytosol"/>
    <property type="evidence" value="ECO:0007669"/>
    <property type="project" value="TreeGrafter"/>
</dbReference>
<sequence length="379" mass="40578">MRVAVIGGGLQGVELCLLARLAGWQALLVDRRPEPSARHLADTFHCADVRSLDTPDAATAALARALSGADILLPALEDAPALAALTRFCRRAGLPLAHDPAAYAVSSSKLRSRELFMRCGTPIPRPADSGPETAFPLIIKPSAGSGSRGVRLVRSREELLACLPQGADTPGWVVEAYCPGRQFSLEICGTPGHYRTFQLTELLLDDVFDCRGVLAPVEDAPLAAATARELLRLAERLKLRGLMDVEVIAAPDGLRVLEIDARFPSQTPLTVWLSTGVNLAEQLAACFVPHVPAPGRELPRPACYLHVARQGGDLFFPGEHDLAQAGPLQWREDIPGALGMLIGGSLRSRRWSAVLLLAADTAGELVERRDAALAFLRAV</sequence>
<dbReference type="Gene3D" id="3.30.470.20">
    <property type="entry name" value="ATP-grasp fold, B domain"/>
    <property type="match status" value="1"/>
</dbReference>
<dbReference type="InterPro" id="IPR011761">
    <property type="entry name" value="ATP-grasp"/>
</dbReference>
<feature type="domain" description="ATP-grasp" evidence="5">
    <location>
        <begin position="86"/>
        <end position="288"/>
    </location>
</feature>
<evidence type="ECO:0000313" key="7">
    <source>
        <dbReference type="Proteomes" id="UP000823821"/>
    </source>
</evidence>
<reference evidence="6" key="2">
    <citation type="submission" date="2021-04" db="EMBL/GenBank/DDBJ databases">
        <authorList>
            <person name="Gilroy R."/>
        </authorList>
    </citation>
    <scope>NUCLEOTIDE SEQUENCE</scope>
    <source>
        <strain evidence="6">5032</strain>
    </source>
</reference>
<evidence type="ECO:0000256" key="1">
    <source>
        <dbReference type="ARBA" id="ARBA00022598"/>
    </source>
</evidence>
<dbReference type="InterPro" id="IPR003806">
    <property type="entry name" value="ATP-grasp_PylC-type"/>
</dbReference>
<dbReference type="SUPFAM" id="SSF51735">
    <property type="entry name" value="NAD(P)-binding Rossmann-fold domains"/>
    <property type="match status" value="1"/>
</dbReference>
<keyword evidence="3 4" id="KW-0067">ATP-binding</keyword>
<organism evidence="6 7">
    <name type="scientific">Candidatus Desulfovibrio intestinavium</name>
    <dbReference type="NCBI Taxonomy" id="2838534"/>
    <lineage>
        <taxon>Bacteria</taxon>
        <taxon>Pseudomonadati</taxon>
        <taxon>Thermodesulfobacteriota</taxon>
        <taxon>Desulfovibrionia</taxon>
        <taxon>Desulfovibrionales</taxon>
        <taxon>Desulfovibrionaceae</taxon>
        <taxon>Desulfovibrio</taxon>
    </lineage>
</organism>
<evidence type="ECO:0000256" key="2">
    <source>
        <dbReference type="ARBA" id="ARBA00022741"/>
    </source>
</evidence>
<keyword evidence="1 6" id="KW-0436">Ligase</keyword>
<dbReference type="SUPFAM" id="SSF56059">
    <property type="entry name" value="Glutathione synthetase ATP-binding domain-like"/>
    <property type="match status" value="1"/>
</dbReference>
<comment type="caution">
    <text evidence="6">The sequence shown here is derived from an EMBL/GenBank/DDBJ whole genome shotgun (WGS) entry which is preliminary data.</text>
</comment>
<dbReference type="AlphaFoldDB" id="A0A9D2KRF6"/>
<dbReference type="PANTHER" id="PTHR43055:SF1">
    <property type="entry name" value="FORMATE-DEPENDENT PHOSPHORIBOSYLGLYCINAMIDE FORMYLTRANSFERASE"/>
    <property type="match status" value="1"/>
</dbReference>
<proteinExistence type="predicted"/>
<dbReference type="PANTHER" id="PTHR43055">
    <property type="entry name" value="FORMATE-DEPENDENT PHOSPHORIBOSYLGLYCINAMIDE FORMYLTRANSFERASE"/>
    <property type="match status" value="1"/>
</dbReference>
<reference evidence="6" key="1">
    <citation type="journal article" date="2021" name="PeerJ">
        <title>Extensive microbial diversity within the chicken gut microbiome revealed by metagenomics and culture.</title>
        <authorList>
            <person name="Gilroy R."/>
            <person name="Ravi A."/>
            <person name="Getino M."/>
            <person name="Pursley I."/>
            <person name="Horton D.L."/>
            <person name="Alikhan N.F."/>
            <person name="Baker D."/>
            <person name="Gharbi K."/>
            <person name="Hall N."/>
            <person name="Watson M."/>
            <person name="Adriaenssens E.M."/>
            <person name="Foster-Nyarko E."/>
            <person name="Jarju S."/>
            <person name="Secka A."/>
            <person name="Antonio M."/>
            <person name="Oren A."/>
            <person name="Chaudhuri R.R."/>
            <person name="La Ragione R."/>
            <person name="Hildebrand F."/>
            <person name="Pallen M.J."/>
        </authorList>
    </citation>
    <scope>NUCLEOTIDE SEQUENCE</scope>
    <source>
        <strain evidence="6">5032</strain>
    </source>
</reference>
<dbReference type="GO" id="GO:0046872">
    <property type="term" value="F:metal ion binding"/>
    <property type="evidence" value="ECO:0007669"/>
    <property type="project" value="InterPro"/>
</dbReference>
<dbReference type="Proteomes" id="UP000823821">
    <property type="component" value="Unassembled WGS sequence"/>
</dbReference>
<evidence type="ECO:0000259" key="5">
    <source>
        <dbReference type="PROSITE" id="PS50975"/>
    </source>
</evidence>
<dbReference type="GO" id="GO:0005524">
    <property type="term" value="F:ATP binding"/>
    <property type="evidence" value="ECO:0007669"/>
    <property type="project" value="UniProtKB-UniRule"/>
</dbReference>
<evidence type="ECO:0000313" key="6">
    <source>
        <dbReference type="EMBL" id="HJA80008.1"/>
    </source>
</evidence>
<dbReference type="InterPro" id="IPR036291">
    <property type="entry name" value="NAD(P)-bd_dom_sf"/>
</dbReference>
<evidence type="ECO:0000256" key="4">
    <source>
        <dbReference type="PROSITE-ProRule" id="PRU00409"/>
    </source>
</evidence>
<dbReference type="NCBIfam" id="TIGR03909">
    <property type="entry name" value="pyrrolys_PylC"/>
    <property type="match status" value="1"/>
</dbReference>
<dbReference type="Pfam" id="PF02655">
    <property type="entry name" value="ATP-grasp_3"/>
    <property type="match status" value="1"/>
</dbReference>
<evidence type="ECO:0000256" key="3">
    <source>
        <dbReference type="ARBA" id="ARBA00022840"/>
    </source>
</evidence>
<dbReference type="GO" id="GO:0016874">
    <property type="term" value="F:ligase activity"/>
    <property type="evidence" value="ECO:0007669"/>
    <property type="project" value="UniProtKB-KW"/>
</dbReference>
<accession>A0A9D2KRF6</accession>
<gene>
    <name evidence="6" type="primary">pylC</name>
    <name evidence="6" type="ORF">H9784_10680</name>
</gene>
<name>A0A9D2KRF6_9BACT</name>
<dbReference type="PROSITE" id="PS50975">
    <property type="entry name" value="ATP_GRASP"/>
    <property type="match status" value="1"/>
</dbReference>
<dbReference type="InterPro" id="IPR023890">
    <property type="entry name" value="Pyrrolys_PylC"/>
</dbReference>
<keyword evidence="2 4" id="KW-0547">Nucleotide-binding</keyword>
<dbReference type="EMBL" id="DWZD01000053">
    <property type="protein sequence ID" value="HJA80008.1"/>
    <property type="molecule type" value="Genomic_DNA"/>
</dbReference>